<sequence length="259" mass="27067">MTEFVKLEVEGGVGTIRLDRPPMNAISRQVQEELLVVAAEATQRADVRAVVLYGGEKVLAAGADVKEMANMTYADMSVVARRLSAGFGALASIPKPTVAAITGYALGGGLEVALGCDRRVCGDNAKLGQPEILLGIIPGGGGTQRLTRLIGAPRAKDLIFTGRMVKAQEALEIGLVDEVVPADEVYSAARRWAEQFVAAPAVALAAAKKAIDGGLDVDLRTGLDLEAEVFAALFATDDRKIGMDSFVANGPGKAEFTGR</sequence>
<dbReference type="RefSeq" id="WP_141277812.1">
    <property type="nucleotide sequence ID" value="NZ_BAAARZ010000080.1"/>
</dbReference>
<name>A0A4Y3WL38_9PSEU</name>
<evidence type="ECO:0000256" key="5">
    <source>
        <dbReference type="ARBA" id="ARBA00023709"/>
    </source>
</evidence>
<keyword evidence="3" id="KW-0443">Lipid metabolism</keyword>
<keyword evidence="4" id="KW-0456">Lyase</keyword>
<dbReference type="Proteomes" id="UP000320338">
    <property type="component" value="Unassembled WGS sequence"/>
</dbReference>
<comment type="similarity">
    <text evidence="1">Belongs to the enoyl-CoA hydratase/isomerase family.</text>
</comment>
<comment type="caution">
    <text evidence="7">The sequence shown here is derived from an EMBL/GenBank/DDBJ whole genome shotgun (WGS) entry which is preliminary data.</text>
</comment>
<evidence type="ECO:0000313" key="8">
    <source>
        <dbReference type="Proteomes" id="UP000320338"/>
    </source>
</evidence>
<evidence type="ECO:0000313" key="7">
    <source>
        <dbReference type="EMBL" id="GEC19238.1"/>
    </source>
</evidence>
<dbReference type="InterPro" id="IPR014748">
    <property type="entry name" value="Enoyl-CoA_hydra_C"/>
</dbReference>
<dbReference type="InterPro" id="IPR001753">
    <property type="entry name" value="Enoyl-CoA_hydra/iso"/>
</dbReference>
<dbReference type="AlphaFoldDB" id="A0A4Y3WL38"/>
<accession>A0A4Y3WL38</accession>
<evidence type="ECO:0000256" key="3">
    <source>
        <dbReference type="ARBA" id="ARBA00023098"/>
    </source>
</evidence>
<gene>
    <name evidence="7" type="primary">paaG_3</name>
    <name evidence="7" type="ORF">PHY01_15210</name>
</gene>
<comment type="catalytic activity">
    <reaction evidence="5">
        <text>a (3S)-3-hydroxyacyl-CoA = a (2E)-enoyl-CoA + H2O</text>
        <dbReference type="Rhea" id="RHEA:16105"/>
        <dbReference type="ChEBI" id="CHEBI:15377"/>
        <dbReference type="ChEBI" id="CHEBI:57318"/>
        <dbReference type="ChEBI" id="CHEBI:58856"/>
        <dbReference type="EC" id="4.2.1.17"/>
    </reaction>
</comment>
<comment type="catalytic activity">
    <reaction evidence="6">
        <text>a 4-saturated-(3S)-3-hydroxyacyl-CoA = a (3E)-enoyl-CoA + H2O</text>
        <dbReference type="Rhea" id="RHEA:20724"/>
        <dbReference type="ChEBI" id="CHEBI:15377"/>
        <dbReference type="ChEBI" id="CHEBI:58521"/>
        <dbReference type="ChEBI" id="CHEBI:137480"/>
        <dbReference type="EC" id="4.2.1.17"/>
    </reaction>
</comment>
<evidence type="ECO:0000256" key="6">
    <source>
        <dbReference type="ARBA" id="ARBA00023717"/>
    </source>
</evidence>
<dbReference type="SUPFAM" id="SSF52096">
    <property type="entry name" value="ClpP/crotonase"/>
    <property type="match status" value="1"/>
</dbReference>
<keyword evidence="8" id="KW-1185">Reference proteome</keyword>
<evidence type="ECO:0000256" key="2">
    <source>
        <dbReference type="ARBA" id="ARBA00012076"/>
    </source>
</evidence>
<dbReference type="Gene3D" id="1.10.12.10">
    <property type="entry name" value="Lyase 2-enoyl-coa Hydratase, Chain A, domain 2"/>
    <property type="match status" value="1"/>
</dbReference>
<dbReference type="GO" id="GO:0006635">
    <property type="term" value="P:fatty acid beta-oxidation"/>
    <property type="evidence" value="ECO:0007669"/>
    <property type="project" value="TreeGrafter"/>
</dbReference>
<proteinExistence type="inferred from homology"/>
<organism evidence="7 8">
    <name type="scientific">Pseudonocardia hydrocarbonoxydans</name>
    <dbReference type="NCBI Taxonomy" id="76726"/>
    <lineage>
        <taxon>Bacteria</taxon>
        <taxon>Bacillati</taxon>
        <taxon>Actinomycetota</taxon>
        <taxon>Actinomycetes</taxon>
        <taxon>Pseudonocardiales</taxon>
        <taxon>Pseudonocardiaceae</taxon>
        <taxon>Pseudonocardia</taxon>
    </lineage>
</organism>
<dbReference type="PANTHER" id="PTHR11941">
    <property type="entry name" value="ENOYL-COA HYDRATASE-RELATED"/>
    <property type="match status" value="1"/>
</dbReference>
<dbReference type="FunFam" id="3.90.226.10:FF:000009">
    <property type="entry name" value="Carnitinyl-CoA dehydratase"/>
    <property type="match status" value="1"/>
</dbReference>
<dbReference type="CDD" id="cd06558">
    <property type="entry name" value="crotonase-like"/>
    <property type="match status" value="1"/>
</dbReference>
<evidence type="ECO:0000256" key="4">
    <source>
        <dbReference type="ARBA" id="ARBA00023239"/>
    </source>
</evidence>
<dbReference type="EMBL" id="BJNG01000014">
    <property type="protein sequence ID" value="GEC19238.1"/>
    <property type="molecule type" value="Genomic_DNA"/>
</dbReference>
<dbReference type="GO" id="GO:0004300">
    <property type="term" value="F:enoyl-CoA hydratase activity"/>
    <property type="evidence" value="ECO:0007669"/>
    <property type="project" value="UniProtKB-EC"/>
</dbReference>
<evidence type="ECO:0000256" key="1">
    <source>
        <dbReference type="ARBA" id="ARBA00005254"/>
    </source>
</evidence>
<dbReference type="FunFam" id="1.10.12.10:FF:000001">
    <property type="entry name" value="Probable enoyl-CoA hydratase, mitochondrial"/>
    <property type="match status" value="1"/>
</dbReference>
<reference evidence="7 8" key="1">
    <citation type="submission" date="2019-06" db="EMBL/GenBank/DDBJ databases">
        <title>Whole genome shotgun sequence of Pseudonocardia hydrocarbonoxydans NBRC 14498.</title>
        <authorList>
            <person name="Hosoyama A."/>
            <person name="Uohara A."/>
            <person name="Ohji S."/>
            <person name="Ichikawa N."/>
        </authorList>
    </citation>
    <scope>NUCLEOTIDE SEQUENCE [LARGE SCALE GENOMIC DNA]</scope>
    <source>
        <strain evidence="7 8">NBRC 14498</strain>
    </source>
</reference>
<protein>
    <recommendedName>
        <fullName evidence="2">enoyl-CoA hydratase</fullName>
        <ecNumber evidence="2">4.2.1.17</ecNumber>
    </recommendedName>
</protein>
<dbReference type="InterPro" id="IPR029045">
    <property type="entry name" value="ClpP/crotonase-like_dom_sf"/>
</dbReference>
<dbReference type="EC" id="4.2.1.17" evidence="2"/>
<dbReference type="OrthoDB" id="8452484at2"/>
<dbReference type="Gene3D" id="3.90.226.10">
    <property type="entry name" value="2-enoyl-CoA Hydratase, Chain A, domain 1"/>
    <property type="match status" value="1"/>
</dbReference>
<dbReference type="Pfam" id="PF00378">
    <property type="entry name" value="ECH_1"/>
    <property type="match status" value="1"/>
</dbReference>
<dbReference type="PANTHER" id="PTHR11941:SF169">
    <property type="entry name" value="(7AS)-7A-METHYL-1,5-DIOXO-2,3,5,6,7,7A-HEXAHYDRO-1H-INDENE-CARBOXYL-COA HYDROLASE"/>
    <property type="match status" value="1"/>
</dbReference>